<comment type="catalytic activity">
    <reaction evidence="2 4">
        <text>L-methionyl-[protein] + [thioredoxin]-disulfide + H2O = L-methionyl-(S)-S-oxide-[protein] + [thioredoxin]-dithiol</text>
        <dbReference type="Rhea" id="RHEA:14217"/>
        <dbReference type="Rhea" id="RHEA-COMP:10698"/>
        <dbReference type="Rhea" id="RHEA-COMP:10700"/>
        <dbReference type="Rhea" id="RHEA-COMP:12313"/>
        <dbReference type="Rhea" id="RHEA-COMP:12315"/>
        <dbReference type="ChEBI" id="CHEBI:15377"/>
        <dbReference type="ChEBI" id="CHEBI:16044"/>
        <dbReference type="ChEBI" id="CHEBI:29950"/>
        <dbReference type="ChEBI" id="CHEBI:44120"/>
        <dbReference type="ChEBI" id="CHEBI:50058"/>
        <dbReference type="EC" id="1.8.4.11"/>
    </reaction>
</comment>
<evidence type="ECO:0000256" key="3">
    <source>
        <dbReference type="ARBA" id="ARBA00048782"/>
    </source>
</evidence>
<name>A0A084Y0I7_9PROT</name>
<dbReference type="SUPFAM" id="SSF55068">
    <property type="entry name" value="Peptide methionine sulfoxide reductase"/>
    <property type="match status" value="1"/>
</dbReference>
<comment type="catalytic activity">
    <reaction evidence="3 4">
        <text>[thioredoxin]-disulfide + L-methionine + H2O = L-methionine (S)-S-oxide + [thioredoxin]-dithiol</text>
        <dbReference type="Rhea" id="RHEA:19993"/>
        <dbReference type="Rhea" id="RHEA-COMP:10698"/>
        <dbReference type="Rhea" id="RHEA-COMP:10700"/>
        <dbReference type="ChEBI" id="CHEBI:15377"/>
        <dbReference type="ChEBI" id="CHEBI:29950"/>
        <dbReference type="ChEBI" id="CHEBI:50058"/>
        <dbReference type="ChEBI" id="CHEBI:57844"/>
        <dbReference type="ChEBI" id="CHEBI:58772"/>
        <dbReference type="EC" id="1.8.4.11"/>
    </reaction>
</comment>
<reference evidence="6 7" key="1">
    <citation type="submission" date="2014-07" db="EMBL/GenBank/DDBJ databases">
        <title>Expanding our view of genomic diversity in Candidatus Accumulibacter clades.</title>
        <authorList>
            <person name="Skennerton C.T."/>
            <person name="Barr J.J."/>
            <person name="Slater F.R."/>
            <person name="Bond P.L."/>
            <person name="Tyson G.W."/>
        </authorList>
    </citation>
    <scope>NUCLEOTIDE SEQUENCE [LARGE SCALE GENOMIC DNA]</scope>
    <source>
        <strain evidence="7">SK-01</strain>
    </source>
</reference>
<dbReference type="AlphaFoldDB" id="A0A084Y0I7"/>
<dbReference type="InterPro" id="IPR036509">
    <property type="entry name" value="Met_Sox_Rdtase_MsrA_sf"/>
</dbReference>
<dbReference type="PANTHER" id="PTHR43774:SF1">
    <property type="entry name" value="PEPTIDE METHIONINE SULFOXIDE REDUCTASE MSRA 2"/>
    <property type="match status" value="1"/>
</dbReference>
<gene>
    <name evidence="6" type="primary">msrA_2</name>
    <name evidence="4" type="synonym">msrA</name>
    <name evidence="6" type="ORF">CAPSK01_002084</name>
</gene>
<evidence type="ECO:0000256" key="2">
    <source>
        <dbReference type="ARBA" id="ARBA00047806"/>
    </source>
</evidence>
<accession>A0A084Y0I7</accession>
<proteinExistence type="inferred from homology"/>
<feature type="domain" description="Peptide methionine sulphoxide reductase MsrA" evidence="5">
    <location>
        <begin position="17"/>
        <end position="166"/>
    </location>
</feature>
<dbReference type="HAMAP" id="MF_01401">
    <property type="entry name" value="MsrA"/>
    <property type="match status" value="1"/>
</dbReference>
<feature type="active site" evidence="4">
    <location>
        <position position="23"/>
    </location>
</feature>
<evidence type="ECO:0000259" key="5">
    <source>
        <dbReference type="Pfam" id="PF01625"/>
    </source>
</evidence>
<dbReference type="Gene3D" id="3.30.1060.10">
    <property type="entry name" value="Peptide methionine sulphoxide reductase MsrA"/>
    <property type="match status" value="1"/>
</dbReference>
<evidence type="ECO:0000313" key="6">
    <source>
        <dbReference type="EMBL" id="KFB68231.1"/>
    </source>
</evidence>
<evidence type="ECO:0000256" key="1">
    <source>
        <dbReference type="ARBA" id="ARBA00023002"/>
    </source>
</evidence>
<evidence type="ECO:0000256" key="4">
    <source>
        <dbReference type="HAMAP-Rule" id="MF_01401"/>
    </source>
</evidence>
<sequence>MIPAMNPANTNAPLELATVGGGCFWCTEAVFQMLTGVKSVTSGYAGGQTENPTYEQVCSGTTGHAEVIQVAFDPTVISYEKILEVFWEAHDPTTLNRQGHDTGTQYRSMILYHDAAQKEIAEKSKATAQKHFPDPIVTEIVALKKFYAGEGYHQSYYRSNPNQGYCRVVIRPKIEKFEKKFQGK</sequence>
<comment type="caution">
    <text evidence="6">The sequence shown here is derived from an EMBL/GenBank/DDBJ whole genome shotgun (WGS) entry which is preliminary data.</text>
</comment>
<dbReference type="PANTHER" id="PTHR43774">
    <property type="entry name" value="PEPTIDE METHIONINE SULFOXIDE REDUCTASE"/>
    <property type="match status" value="1"/>
</dbReference>
<dbReference type="GO" id="GO:0033744">
    <property type="term" value="F:L-methionine:thioredoxin-disulfide S-oxidoreductase activity"/>
    <property type="evidence" value="ECO:0007669"/>
    <property type="project" value="RHEA"/>
</dbReference>
<dbReference type="InterPro" id="IPR002569">
    <property type="entry name" value="Met_Sox_Rdtase_MsrA_dom"/>
</dbReference>
<dbReference type="STRING" id="1457154.CAPSK01_002084"/>
<dbReference type="EC" id="1.8.4.11" evidence="4"/>
<protein>
    <recommendedName>
        <fullName evidence="4">Peptide methionine sulfoxide reductase MsrA</fullName>
        <shortName evidence="4">Protein-methionine-S-oxide reductase</shortName>
        <ecNumber evidence="4">1.8.4.11</ecNumber>
    </recommendedName>
    <alternativeName>
        <fullName evidence="4">Peptide-methionine (S)-S-oxide reductase</fullName>
        <shortName evidence="4">Peptide Met(O) reductase</shortName>
    </alternativeName>
</protein>
<comment type="function">
    <text evidence="4">Has an important function as a repair enzyme for proteins that have been inactivated by oxidation. Catalyzes the reversible oxidation-reduction of methionine sulfoxide in proteins to methionine.</text>
</comment>
<dbReference type="NCBIfam" id="TIGR00401">
    <property type="entry name" value="msrA"/>
    <property type="match status" value="1"/>
</dbReference>
<comment type="similarity">
    <text evidence="4">Belongs to the MsrA Met sulfoxide reductase family.</text>
</comment>
<organism evidence="6 7">
    <name type="scientific">Candidatus Accumulibacter vicinus</name>
    <dbReference type="NCBI Taxonomy" id="2954382"/>
    <lineage>
        <taxon>Bacteria</taxon>
        <taxon>Pseudomonadati</taxon>
        <taxon>Pseudomonadota</taxon>
        <taxon>Betaproteobacteria</taxon>
        <taxon>Candidatus Accumulibacter</taxon>
    </lineage>
</organism>
<evidence type="ECO:0000313" key="7">
    <source>
        <dbReference type="Proteomes" id="UP000019812"/>
    </source>
</evidence>
<dbReference type="GO" id="GO:0008113">
    <property type="term" value="F:peptide-methionine (S)-S-oxide reductase activity"/>
    <property type="evidence" value="ECO:0007669"/>
    <property type="project" value="UniProtKB-UniRule"/>
</dbReference>
<keyword evidence="1 4" id="KW-0560">Oxidoreductase</keyword>
<dbReference type="Proteomes" id="UP000019812">
    <property type="component" value="Unassembled WGS sequence"/>
</dbReference>
<dbReference type="Pfam" id="PF01625">
    <property type="entry name" value="PMSR"/>
    <property type="match status" value="1"/>
</dbReference>
<dbReference type="EMBL" id="JDSS02000021">
    <property type="protein sequence ID" value="KFB68231.1"/>
    <property type="molecule type" value="Genomic_DNA"/>
</dbReference>